<name>A0ABV7ZBL7_9DEIO</name>
<proteinExistence type="predicted"/>
<organism evidence="1 2">
    <name type="scientific">Deinococcus rufus</name>
    <dbReference type="NCBI Taxonomy" id="2136097"/>
    <lineage>
        <taxon>Bacteria</taxon>
        <taxon>Thermotogati</taxon>
        <taxon>Deinococcota</taxon>
        <taxon>Deinococci</taxon>
        <taxon>Deinococcales</taxon>
        <taxon>Deinococcaceae</taxon>
        <taxon>Deinococcus</taxon>
    </lineage>
</organism>
<gene>
    <name evidence="1" type="ORF">ACFOSB_11545</name>
</gene>
<evidence type="ECO:0000313" key="1">
    <source>
        <dbReference type="EMBL" id="MFC3833491.1"/>
    </source>
</evidence>
<reference evidence="2" key="1">
    <citation type="journal article" date="2019" name="Int. J. Syst. Evol. Microbiol.">
        <title>The Global Catalogue of Microorganisms (GCM) 10K type strain sequencing project: providing services to taxonomists for standard genome sequencing and annotation.</title>
        <authorList>
            <consortium name="The Broad Institute Genomics Platform"/>
            <consortium name="The Broad Institute Genome Sequencing Center for Infectious Disease"/>
            <person name="Wu L."/>
            <person name="Ma J."/>
        </authorList>
    </citation>
    <scope>NUCLEOTIDE SEQUENCE [LARGE SCALE GENOMIC DNA]</scope>
    <source>
        <strain evidence="2">CCTCC AB 2017081</strain>
    </source>
</reference>
<dbReference type="EMBL" id="JBHRZG010000011">
    <property type="protein sequence ID" value="MFC3833491.1"/>
    <property type="molecule type" value="Genomic_DNA"/>
</dbReference>
<dbReference type="RefSeq" id="WP_380102098.1">
    <property type="nucleotide sequence ID" value="NZ_JBHRZG010000011.1"/>
</dbReference>
<comment type="caution">
    <text evidence="1">The sequence shown here is derived from an EMBL/GenBank/DDBJ whole genome shotgun (WGS) entry which is preliminary data.</text>
</comment>
<evidence type="ECO:0000313" key="2">
    <source>
        <dbReference type="Proteomes" id="UP001595803"/>
    </source>
</evidence>
<accession>A0ABV7ZBL7</accession>
<keyword evidence="2" id="KW-1185">Reference proteome</keyword>
<protein>
    <submittedName>
        <fullName evidence="1">Uncharacterized protein</fullName>
    </submittedName>
</protein>
<sequence length="67" mass="6915">MAAATVREYPPGSAPGTDFAIGISLAELPGLILADVCELGGRLDQIGMQLVVTGSALSLEYSPTPRR</sequence>
<dbReference type="Proteomes" id="UP001595803">
    <property type="component" value="Unassembled WGS sequence"/>
</dbReference>